<reference evidence="1 2" key="1">
    <citation type="submission" date="2018-06" db="EMBL/GenBank/DDBJ databases">
        <authorList>
            <consortium name="Pathogen Informatics"/>
            <person name="Doyle S."/>
        </authorList>
    </citation>
    <scope>NUCLEOTIDE SEQUENCE [LARGE SCALE GENOMIC DNA]</scope>
    <source>
        <strain evidence="1 2">NCTC9962</strain>
    </source>
</reference>
<dbReference type="InterPro" id="IPR036188">
    <property type="entry name" value="FAD/NAD-bd_sf"/>
</dbReference>
<dbReference type="EMBL" id="UGED01000005">
    <property type="protein sequence ID" value="STL28343.1"/>
    <property type="molecule type" value="Genomic_DNA"/>
</dbReference>
<dbReference type="Gene3D" id="3.90.700.10">
    <property type="entry name" value="Succinate dehydrogenase/fumarate reductase flavoprotein, catalytic domain"/>
    <property type="match status" value="1"/>
</dbReference>
<dbReference type="SUPFAM" id="SSF51905">
    <property type="entry name" value="FAD/NAD(P)-binding domain"/>
    <property type="match status" value="1"/>
</dbReference>
<sequence length="134" mass="14891">MDFGSSLLDMAVAQEQQHGRRVFMDFNRNPEAVPGDLPFTLDRLDDDVRAYLENNDALAASPIERLQRMNPLSISLYKMHGYDLTAQPLQFAMNNQHMNGGIEVDIWGQTSLPGCFAVGEVAGTPALPDQAVRR</sequence>
<accession>A0A377AQI1</accession>
<dbReference type="Proteomes" id="UP000254052">
    <property type="component" value="Unassembled WGS sequence"/>
</dbReference>
<proteinExistence type="predicted"/>
<evidence type="ECO:0000313" key="2">
    <source>
        <dbReference type="Proteomes" id="UP000254052"/>
    </source>
</evidence>
<dbReference type="InterPro" id="IPR027477">
    <property type="entry name" value="Succ_DH/fumarate_Rdtase_cat_sf"/>
</dbReference>
<organism evidence="1 2">
    <name type="scientific">Escherichia coli</name>
    <dbReference type="NCBI Taxonomy" id="562"/>
    <lineage>
        <taxon>Bacteria</taxon>
        <taxon>Pseudomonadati</taxon>
        <taxon>Pseudomonadota</taxon>
        <taxon>Gammaproteobacteria</taxon>
        <taxon>Enterobacterales</taxon>
        <taxon>Enterobacteriaceae</taxon>
        <taxon>Escherichia</taxon>
    </lineage>
</organism>
<evidence type="ECO:0000313" key="1">
    <source>
        <dbReference type="EMBL" id="STL28343.1"/>
    </source>
</evidence>
<gene>
    <name evidence="1" type="ORF">NCTC9962_01777</name>
</gene>
<dbReference type="Gene3D" id="3.50.50.60">
    <property type="entry name" value="FAD/NAD(P)-binding domain"/>
    <property type="match status" value="1"/>
</dbReference>
<protein>
    <submittedName>
        <fullName evidence="1">Fumarate reductase/succinate dehydrogenase flavoprotein domain-containing protein</fullName>
    </submittedName>
</protein>
<dbReference type="AlphaFoldDB" id="A0A377AQI1"/>
<name>A0A377AQI1_ECOLX</name>